<dbReference type="EMBL" id="KZ825165">
    <property type="protein sequence ID" value="PYI16744.1"/>
    <property type="molecule type" value="Genomic_DNA"/>
</dbReference>
<keyword evidence="1" id="KW-0732">Signal</keyword>
<dbReference type="AlphaFoldDB" id="A0A2V5H563"/>
<feature type="chain" id="PRO_5016129499" description="Secreted protein" evidence="1">
    <location>
        <begin position="19"/>
        <end position="92"/>
    </location>
</feature>
<feature type="signal peptide" evidence="1">
    <location>
        <begin position="1"/>
        <end position="18"/>
    </location>
</feature>
<organism evidence="2 3">
    <name type="scientific">Aspergillus violaceofuscus (strain CBS 115571)</name>
    <dbReference type="NCBI Taxonomy" id="1450538"/>
    <lineage>
        <taxon>Eukaryota</taxon>
        <taxon>Fungi</taxon>
        <taxon>Dikarya</taxon>
        <taxon>Ascomycota</taxon>
        <taxon>Pezizomycotina</taxon>
        <taxon>Eurotiomycetes</taxon>
        <taxon>Eurotiomycetidae</taxon>
        <taxon>Eurotiales</taxon>
        <taxon>Aspergillaceae</taxon>
        <taxon>Aspergillus</taxon>
    </lineage>
</organism>
<keyword evidence="3" id="KW-1185">Reference proteome</keyword>
<reference evidence="2 3" key="1">
    <citation type="submission" date="2018-02" db="EMBL/GenBank/DDBJ databases">
        <title>The genomes of Aspergillus section Nigri reveals drivers in fungal speciation.</title>
        <authorList>
            <consortium name="DOE Joint Genome Institute"/>
            <person name="Vesth T.C."/>
            <person name="Nybo J."/>
            <person name="Theobald S."/>
            <person name="Brandl J."/>
            <person name="Frisvad J.C."/>
            <person name="Nielsen K.F."/>
            <person name="Lyhne E.K."/>
            <person name="Kogle M.E."/>
            <person name="Kuo A."/>
            <person name="Riley R."/>
            <person name="Clum A."/>
            <person name="Nolan M."/>
            <person name="Lipzen A."/>
            <person name="Salamov A."/>
            <person name="Henrissat B."/>
            <person name="Wiebenga A."/>
            <person name="De vries R.P."/>
            <person name="Grigoriev I.V."/>
            <person name="Mortensen U.H."/>
            <person name="Andersen M.R."/>
            <person name="Baker S.E."/>
        </authorList>
    </citation>
    <scope>NUCLEOTIDE SEQUENCE [LARGE SCALE GENOMIC DNA]</scope>
    <source>
        <strain evidence="2 3">CBS 115571</strain>
    </source>
</reference>
<evidence type="ECO:0000313" key="3">
    <source>
        <dbReference type="Proteomes" id="UP000249829"/>
    </source>
</evidence>
<proteinExistence type="predicted"/>
<evidence type="ECO:0000313" key="2">
    <source>
        <dbReference type="EMBL" id="PYI16744.1"/>
    </source>
</evidence>
<name>A0A2V5H563_ASPV1</name>
<evidence type="ECO:0008006" key="4">
    <source>
        <dbReference type="Google" id="ProtNLM"/>
    </source>
</evidence>
<dbReference type="Proteomes" id="UP000249829">
    <property type="component" value="Unassembled WGS sequence"/>
</dbReference>
<gene>
    <name evidence="2" type="ORF">BO99DRAFT_213827</name>
</gene>
<sequence length="92" mass="10257">MPTGTLSCSVMLPEVLLCLVQYCTYEYAHIKGIRPSHCLLPTSSLSLSLLAPGPCYTHCEQCSRRTQNVMQHHPIFVRGANRHQILDGLICC</sequence>
<protein>
    <recommendedName>
        <fullName evidence="4">Secreted protein</fullName>
    </recommendedName>
</protein>
<evidence type="ECO:0000256" key="1">
    <source>
        <dbReference type="SAM" id="SignalP"/>
    </source>
</evidence>
<accession>A0A2V5H563</accession>